<gene>
    <name evidence="2" type="ORF">RIB2604_01001620</name>
</gene>
<proteinExistence type="predicted"/>
<accession>A0A146F4N3</accession>
<evidence type="ECO:0000256" key="1">
    <source>
        <dbReference type="SAM" id="MobiDB-lite"/>
    </source>
</evidence>
<dbReference type="AlphaFoldDB" id="A0A146F4N3"/>
<organism evidence="2 3">
    <name type="scientific">Aspergillus kawachii</name>
    <name type="common">White koji mold</name>
    <name type="synonym">Aspergillus awamori var. kawachi</name>
    <dbReference type="NCBI Taxonomy" id="1069201"/>
    <lineage>
        <taxon>Eukaryota</taxon>
        <taxon>Fungi</taxon>
        <taxon>Dikarya</taxon>
        <taxon>Ascomycota</taxon>
        <taxon>Pezizomycotina</taxon>
        <taxon>Eurotiomycetes</taxon>
        <taxon>Eurotiomycetidae</taxon>
        <taxon>Eurotiales</taxon>
        <taxon>Aspergillaceae</taxon>
        <taxon>Aspergillus</taxon>
        <taxon>Aspergillus subgen. Circumdati</taxon>
    </lineage>
</organism>
<protein>
    <submittedName>
        <fullName evidence="2">NAD dependent epimerase/dehydratase</fullName>
    </submittedName>
</protein>
<reference evidence="3" key="2">
    <citation type="submission" date="2016-02" db="EMBL/GenBank/DDBJ databases">
        <title>Genome sequencing of Aspergillus luchuensis NBRC 4314.</title>
        <authorList>
            <person name="Yamada O."/>
        </authorList>
    </citation>
    <scope>NUCLEOTIDE SEQUENCE [LARGE SCALE GENOMIC DNA]</scope>
    <source>
        <strain evidence="3">RIB 2604</strain>
    </source>
</reference>
<evidence type="ECO:0000313" key="3">
    <source>
        <dbReference type="Proteomes" id="UP000075230"/>
    </source>
</evidence>
<reference evidence="2 3" key="1">
    <citation type="journal article" date="2016" name="DNA Res.">
        <title>Genome sequence of Aspergillus luchuensis NBRC 4314.</title>
        <authorList>
            <person name="Yamada O."/>
            <person name="Machida M."/>
            <person name="Hosoyama A."/>
            <person name="Goto M."/>
            <person name="Takahashi T."/>
            <person name="Futagami T."/>
            <person name="Yamagata Y."/>
            <person name="Takeuchi M."/>
            <person name="Kobayashi T."/>
            <person name="Koike H."/>
            <person name="Abe K."/>
            <person name="Asai K."/>
            <person name="Arita M."/>
            <person name="Fujita N."/>
            <person name="Fukuda K."/>
            <person name="Higa K."/>
            <person name="Horikawa H."/>
            <person name="Ishikawa T."/>
            <person name="Jinno K."/>
            <person name="Kato Y."/>
            <person name="Kirimura K."/>
            <person name="Mizutani O."/>
            <person name="Nakasone K."/>
            <person name="Sano M."/>
            <person name="Shiraishi Y."/>
            <person name="Tsukahara M."/>
            <person name="Gomi K."/>
        </authorList>
    </citation>
    <scope>NUCLEOTIDE SEQUENCE [LARGE SCALE GENOMIC DNA]</scope>
    <source>
        <strain evidence="2 3">RIB 2604</strain>
    </source>
</reference>
<name>A0A146F4N3_ASPKA</name>
<dbReference type="Proteomes" id="UP000075230">
    <property type="component" value="Unassembled WGS sequence"/>
</dbReference>
<feature type="compositionally biased region" description="Polar residues" evidence="1">
    <location>
        <begin position="20"/>
        <end position="46"/>
    </location>
</feature>
<feature type="region of interest" description="Disordered" evidence="1">
    <location>
        <begin position="20"/>
        <end position="52"/>
    </location>
</feature>
<sequence length="52" mass="5550">MQHTTDTRNKALHAISLEQTFHGSNSGRAVSGSPASCDSSHTQQPLNALLMD</sequence>
<dbReference type="EMBL" id="BCWF01000010">
    <property type="protein sequence ID" value="GAT21274.1"/>
    <property type="molecule type" value="Genomic_DNA"/>
</dbReference>
<comment type="caution">
    <text evidence="2">The sequence shown here is derived from an EMBL/GenBank/DDBJ whole genome shotgun (WGS) entry which is preliminary data.</text>
</comment>
<evidence type="ECO:0000313" key="2">
    <source>
        <dbReference type="EMBL" id="GAT21274.1"/>
    </source>
</evidence>